<evidence type="ECO:0000313" key="2">
    <source>
        <dbReference type="EMBL" id="QIN78156.1"/>
    </source>
</evidence>
<protein>
    <submittedName>
        <fullName evidence="2">TIR domain-containing protein</fullName>
    </submittedName>
</protein>
<dbReference type="EMBL" id="CP045121">
    <property type="protein sequence ID" value="QIN78156.1"/>
    <property type="molecule type" value="Genomic_DNA"/>
</dbReference>
<dbReference type="Pfam" id="PF13676">
    <property type="entry name" value="TIR_2"/>
    <property type="match status" value="1"/>
</dbReference>
<dbReference type="InterPro" id="IPR000157">
    <property type="entry name" value="TIR_dom"/>
</dbReference>
<dbReference type="AlphaFoldDB" id="A0A6G8PVD0"/>
<organism evidence="2 3">
    <name type="scientific">Rubrobacter marinus</name>
    <dbReference type="NCBI Taxonomy" id="2653852"/>
    <lineage>
        <taxon>Bacteria</taxon>
        <taxon>Bacillati</taxon>
        <taxon>Actinomycetota</taxon>
        <taxon>Rubrobacteria</taxon>
        <taxon>Rubrobacterales</taxon>
        <taxon>Rubrobacteraceae</taxon>
        <taxon>Rubrobacter</taxon>
    </lineage>
</organism>
<dbReference type="GO" id="GO:0007165">
    <property type="term" value="P:signal transduction"/>
    <property type="evidence" value="ECO:0007669"/>
    <property type="project" value="InterPro"/>
</dbReference>
<dbReference type="InterPro" id="IPR035897">
    <property type="entry name" value="Toll_tir_struct_dom_sf"/>
</dbReference>
<keyword evidence="3" id="KW-1185">Reference proteome</keyword>
<evidence type="ECO:0000313" key="3">
    <source>
        <dbReference type="Proteomes" id="UP000502706"/>
    </source>
</evidence>
<evidence type="ECO:0000259" key="1">
    <source>
        <dbReference type="SMART" id="SM00255"/>
    </source>
</evidence>
<dbReference type="SUPFAM" id="SSF52200">
    <property type="entry name" value="Toll/Interleukin receptor TIR domain"/>
    <property type="match status" value="1"/>
</dbReference>
<sequence>MPTTDRDSSRFDYDVCLSFAGEQRAYVREVADLLAKRGIRVFYDEREKVQLWGKDLYAHLDDIYQNLAQHCVLFASTDYAEKVWTNHERRSAQARAIKEQGDYLLPARFDHTPIPGLPDTVGYVDLRGTSPAELVDLIEQKLGPREKEEFFPPIPDLLYQRLGIENDSDAQQIALEHAHHWFNVLRRMTQVEREVIGLAFVHGCPEELPDNMHIYVDLLRRVTGLPPAKLKRVLGGLNSLGFTCTIREDHEDAFERSAQLGQAPLFQIEWVDLVGNEFEYPEMLVATETIFGAVDGCCEACGVGAIRRLDFSHLASATVSEEHS</sequence>
<dbReference type="Gene3D" id="3.40.50.10140">
    <property type="entry name" value="Toll/interleukin-1 receptor homology (TIR) domain"/>
    <property type="match status" value="1"/>
</dbReference>
<name>A0A6G8PVD0_9ACTN</name>
<dbReference type="KEGG" id="rmar:GBA65_06130"/>
<feature type="domain" description="TIR" evidence="1">
    <location>
        <begin position="12"/>
        <end position="191"/>
    </location>
</feature>
<reference evidence="2 3" key="1">
    <citation type="submission" date="2019-10" db="EMBL/GenBank/DDBJ databases">
        <title>Rubrobacter sp nov SCSIO 52915 isolated from a deep-sea sediment in the South China Sea.</title>
        <authorList>
            <person name="Chen R.W."/>
        </authorList>
    </citation>
    <scope>NUCLEOTIDE SEQUENCE [LARGE SCALE GENOMIC DNA]</scope>
    <source>
        <strain evidence="2 3">SCSIO 52915</strain>
    </source>
</reference>
<dbReference type="Proteomes" id="UP000502706">
    <property type="component" value="Chromosome"/>
</dbReference>
<gene>
    <name evidence="2" type="ORF">GBA65_06130</name>
</gene>
<proteinExistence type="predicted"/>
<dbReference type="SMART" id="SM00255">
    <property type="entry name" value="TIR"/>
    <property type="match status" value="1"/>
</dbReference>
<accession>A0A6G8PVD0</accession>